<keyword evidence="10 13" id="KW-0472">Membrane</keyword>
<protein>
    <recommendedName>
        <fullName evidence="3 13">Flagellar biosynthetic protein FlhB</fullName>
    </recommendedName>
</protein>
<dbReference type="Gene3D" id="3.40.1690.10">
    <property type="entry name" value="secretion proteins EscU"/>
    <property type="match status" value="1"/>
</dbReference>
<dbReference type="OrthoDB" id="9807950at2"/>
<dbReference type="PANTHER" id="PTHR30531:SF12">
    <property type="entry name" value="FLAGELLAR BIOSYNTHETIC PROTEIN FLHB"/>
    <property type="match status" value="1"/>
</dbReference>
<dbReference type="PRINTS" id="PR00950">
    <property type="entry name" value="TYPE3IMSPROT"/>
</dbReference>
<keyword evidence="5 13" id="KW-1003">Cell membrane</keyword>
<dbReference type="EMBL" id="RBIE01000001">
    <property type="protein sequence ID" value="RKQ63261.1"/>
    <property type="molecule type" value="Genomic_DNA"/>
</dbReference>
<dbReference type="FunFam" id="3.40.1690.10:FF:000001">
    <property type="entry name" value="Flagellar biosynthetic protein FlhB"/>
    <property type="match status" value="1"/>
</dbReference>
<evidence type="ECO:0000313" key="16">
    <source>
        <dbReference type="Proteomes" id="UP000280881"/>
    </source>
</evidence>
<feature type="transmembrane region" description="Helical" evidence="13">
    <location>
        <begin position="179"/>
        <end position="204"/>
    </location>
</feature>
<evidence type="ECO:0000256" key="8">
    <source>
        <dbReference type="ARBA" id="ARBA00022927"/>
    </source>
</evidence>
<dbReference type="SUPFAM" id="SSF160544">
    <property type="entry name" value="EscU C-terminal domain-like"/>
    <property type="match status" value="1"/>
</dbReference>
<dbReference type="PANTHER" id="PTHR30531">
    <property type="entry name" value="FLAGELLAR BIOSYNTHETIC PROTEIN FLHB"/>
    <property type="match status" value="1"/>
</dbReference>
<evidence type="ECO:0000256" key="3">
    <source>
        <dbReference type="ARBA" id="ARBA00021622"/>
    </source>
</evidence>
<feature type="compositionally biased region" description="Basic and acidic residues" evidence="14">
    <location>
        <begin position="1"/>
        <end position="12"/>
    </location>
</feature>
<evidence type="ECO:0000256" key="9">
    <source>
        <dbReference type="ARBA" id="ARBA00022989"/>
    </source>
</evidence>
<evidence type="ECO:0000256" key="7">
    <source>
        <dbReference type="ARBA" id="ARBA00022795"/>
    </source>
</evidence>
<comment type="similarity">
    <text evidence="2 13">Belongs to the type III secretion exporter family.</text>
</comment>
<keyword evidence="8 13" id="KW-0653">Protein transport</keyword>
<evidence type="ECO:0000256" key="13">
    <source>
        <dbReference type="RuleBase" id="RU364091"/>
    </source>
</evidence>
<dbReference type="GO" id="GO:0009306">
    <property type="term" value="P:protein secretion"/>
    <property type="evidence" value="ECO:0007669"/>
    <property type="project" value="InterPro"/>
</dbReference>
<comment type="caution">
    <text evidence="15">The sequence shown here is derived from an EMBL/GenBank/DDBJ whole genome shotgun (WGS) entry which is preliminary data.</text>
</comment>
<evidence type="ECO:0000313" key="15">
    <source>
        <dbReference type="EMBL" id="RKQ63261.1"/>
    </source>
</evidence>
<feature type="transmembrane region" description="Helical" evidence="13">
    <location>
        <begin position="82"/>
        <end position="109"/>
    </location>
</feature>
<evidence type="ECO:0000256" key="10">
    <source>
        <dbReference type="ARBA" id="ARBA00023136"/>
    </source>
</evidence>
<feature type="transmembrane region" description="Helical" evidence="13">
    <location>
        <begin position="31"/>
        <end position="52"/>
    </location>
</feature>
<organism evidence="15 16">
    <name type="scientific">Thermovibrio guaymasensis</name>
    <dbReference type="NCBI Taxonomy" id="240167"/>
    <lineage>
        <taxon>Bacteria</taxon>
        <taxon>Pseudomonadati</taxon>
        <taxon>Aquificota</taxon>
        <taxon>Aquificia</taxon>
        <taxon>Desulfurobacteriales</taxon>
        <taxon>Desulfurobacteriaceae</taxon>
        <taxon>Thermovibrio</taxon>
    </lineage>
</organism>
<feature type="region of interest" description="Disordered" evidence="14">
    <location>
        <begin position="1"/>
        <end position="23"/>
    </location>
</feature>
<evidence type="ECO:0000256" key="2">
    <source>
        <dbReference type="ARBA" id="ARBA00010690"/>
    </source>
</evidence>
<evidence type="ECO:0000256" key="14">
    <source>
        <dbReference type="SAM" id="MobiDB-lite"/>
    </source>
</evidence>
<dbReference type="NCBIfam" id="TIGR00328">
    <property type="entry name" value="flhB"/>
    <property type="match status" value="1"/>
</dbReference>
<feature type="transmembrane region" description="Helical" evidence="13">
    <location>
        <begin position="146"/>
        <end position="167"/>
    </location>
</feature>
<comment type="function">
    <text evidence="12 13">Required for formation of the rod structure in the basal body of the flagellar apparatus. Together with FliI and FliH, may constitute the export apparatus of flagellin.</text>
</comment>
<keyword evidence="15" id="KW-0966">Cell projection</keyword>
<dbReference type="Gene3D" id="6.10.250.2080">
    <property type="match status" value="1"/>
</dbReference>
<accession>A0A420W7G0</accession>
<keyword evidence="15" id="KW-0969">Cilium</keyword>
<evidence type="ECO:0000256" key="4">
    <source>
        <dbReference type="ARBA" id="ARBA00022448"/>
    </source>
</evidence>
<evidence type="ECO:0000256" key="11">
    <source>
        <dbReference type="ARBA" id="ARBA00023225"/>
    </source>
</evidence>
<name>A0A420W7G0_9BACT</name>
<evidence type="ECO:0000256" key="6">
    <source>
        <dbReference type="ARBA" id="ARBA00022692"/>
    </source>
</evidence>
<reference evidence="15 16" key="1">
    <citation type="submission" date="2018-10" db="EMBL/GenBank/DDBJ databases">
        <title>Genomic Encyclopedia of Type Strains, Phase IV (KMG-IV): sequencing the most valuable type-strain genomes for metagenomic binning, comparative biology and taxonomic classification.</title>
        <authorList>
            <person name="Goeker M."/>
        </authorList>
    </citation>
    <scope>NUCLEOTIDE SEQUENCE [LARGE SCALE GENOMIC DNA]</scope>
    <source>
        <strain evidence="15 16">DSM 15521</strain>
    </source>
</reference>
<keyword evidence="4 13" id="KW-0813">Transport</keyword>
<dbReference type="InterPro" id="IPR006135">
    <property type="entry name" value="T3SS_substrate_exporter"/>
</dbReference>
<sequence>MAKDPSKTEKATPRRRQKAREEGQVLKSQDVPIAATLFFTAIFLYFYLPYLYRNLQALFSYSFSESSYLQLSYMLKLFSYKFFLLILPIFVSLLFVGVFSNLVQFGFLFTVKPLIPKLDNINPVKGLGRVFSLKTFFESVKNTLKLSVAAAVGYFTVKFALSGFYSLPLLPLPSQINMFAKWIVVLFFVFGLLSIPVAAIDFLYRRWEYEENLKMSVQEVKEERKQYEGHPLVKSAIRKKQREIAMRRMMAEVPKADVVITNPTHYAVALKYERGKMYAPKVVAKGVDRVALRIKEIAIESGVPIEENPELARALYSSCDIGDYIPEEFYKVVAKILARIYRSKSSL</sequence>
<dbReference type="Pfam" id="PF01312">
    <property type="entry name" value="Bac_export_2"/>
    <property type="match status" value="1"/>
</dbReference>
<keyword evidence="9 13" id="KW-1133">Transmembrane helix</keyword>
<keyword evidence="7 13" id="KW-1005">Bacterial flagellum biogenesis</keyword>
<dbReference type="Proteomes" id="UP000280881">
    <property type="component" value="Unassembled WGS sequence"/>
</dbReference>
<dbReference type="GO" id="GO:0005886">
    <property type="term" value="C:plasma membrane"/>
    <property type="evidence" value="ECO:0007669"/>
    <property type="project" value="UniProtKB-SubCell"/>
</dbReference>
<proteinExistence type="inferred from homology"/>
<dbReference type="GO" id="GO:0044780">
    <property type="term" value="P:bacterial-type flagellum assembly"/>
    <property type="evidence" value="ECO:0007669"/>
    <property type="project" value="InterPro"/>
</dbReference>
<dbReference type="InterPro" id="IPR006136">
    <property type="entry name" value="FlhB"/>
</dbReference>
<dbReference type="InterPro" id="IPR029025">
    <property type="entry name" value="T3SS_substrate_exporter_C"/>
</dbReference>
<keyword evidence="11 13" id="KW-1006">Bacterial flagellum protein export</keyword>
<evidence type="ECO:0000256" key="5">
    <source>
        <dbReference type="ARBA" id="ARBA00022475"/>
    </source>
</evidence>
<gene>
    <name evidence="13" type="primary">flhB</name>
    <name evidence="15" type="ORF">C7457_0125</name>
</gene>
<comment type="subcellular location">
    <subcellularLocation>
        <location evidence="1">Cell membrane</location>
        <topology evidence="1">Multi-pass membrane protein</topology>
    </subcellularLocation>
</comment>
<evidence type="ECO:0000256" key="12">
    <source>
        <dbReference type="ARBA" id="ARBA00025078"/>
    </source>
</evidence>
<keyword evidence="6 13" id="KW-0812">Transmembrane</keyword>
<dbReference type="RefSeq" id="WP_121169476.1">
    <property type="nucleotide sequence ID" value="NZ_RBIE01000001.1"/>
</dbReference>
<evidence type="ECO:0000256" key="1">
    <source>
        <dbReference type="ARBA" id="ARBA00004651"/>
    </source>
</evidence>
<keyword evidence="16" id="KW-1185">Reference proteome</keyword>
<dbReference type="AlphaFoldDB" id="A0A420W7G0"/>
<keyword evidence="15" id="KW-0282">Flagellum</keyword>